<evidence type="ECO:0000313" key="2">
    <source>
        <dbReference type="EMBL" id="KKK59249.1"/>
    </source>
</evidence>
<dbReference type="EMBL" id="LAZR01063574">
    <property type="protein sequence ID" value="KKK59249.1"/>
    <property type="molecule type" value="Genomic_DNA"/>
</dbReference>
<dbReference type="InterPro" id="IPR027417">
    <property type="entry name" value="P-loop_NTPase"/>
</dbReference>
<name>A0A0F8YYX3_9ZZZZ</name>
<organism evidence="2">
    <name type="scientific">marine sediment metagenome</name>
    <dbReference type="NCBI Taxonomy" id="412755"/>
    <lineage>
        <taxon>unclassified sequences</taxon>
        <taxon>metagenomes</taxon>
        <taxon>ecological metagenomes</taxon>
    </lineage>
</organism>
<dbReference type="Pfam" id="PF07728">
    <property type="entry name" value="AAA_5"/>
    <property type="match status" value="1"/>
</dbReference>
<dbReference type="InterPro" id="IPR011704">
    <property type="entry name" value="ATPase_dyneun-rel_AAA"/>
</dbReference>
<dbReference type="GO" id="GO:0005524">
    <property type="term" value="F:ATP binding"/>
    <property type="evidence" value="ECO:0007669"/>
    <property type="project" value="InterPro"/>
</dbReference>
<dbReference type="Gene3D" id="3.40.50.300">
    <property type="entry name" value="P-loop containing nucleotide triphosphate hydrolases"/>
    <property type="match status" value="1"/>
</dbReference>
<feature type="domain" description="ATPase dynein-related AAA" evidence="1">
    <location>
        <begin position="110"/>
        <end position="136"/>
    </location>
</feature>
<dbReference type="SUPFAM" id="SSF52540">
    <property type="entry name" value="P-loop containing nucleoside triphosphate hydrolases"/>
    <property type="match status" value="1"/>
</dbReference>
<gene>
    <name evidence="2" type="ORF">LCGC14_3036270</name>
</gene>
<evidence type="ECO:0000259" key="1">
    <source>
        <dbReference type="Pfam" id="PF07728"/>
    </source>
</evidence>
<dbReference type="AlphaFoldDB" id="A0A0F8YYX3"/>
<dbReference type="GO" id="GO:0016887">
    <property type="term" value="F:ATP hydrolysis activity"/>
    <property type="evidence" value="ECO:0007669"/>
    <property type="project" value="InterPro"/>
</dbReference>
<comment type="caution">
    <text evidence="2">The sequence shown here is derived from an EMBL/GenBank/DDBJ whole genome shotgun (WGS) entry which is preliminary data.</text>
</comment>
<proteinExistence type="predicted"/>
<sequence length="139" mass="15923">MAYKKLRETLDTEDMEDMEFGSASIKPRQTRHYPCVYWNPVKKCVSPYPKIRKVEVELRANKEDSACSGIKPSCPTFDYPEPYIPEIDEYHILDEDKAETVIYALKQGDNLLIVGPPGCGKSSTVMQLASILNWETNRF</sequence>
<reference evidence="2" key="1">
    <citation type="journal article" date="2015" name="Nature">
        <title>Complex archaea that bridge the gap between prokaryotes and eukaryotes.</title>
        <authorList>
            <person name="Spang A."/>
            <person name="Saw J.H."/>
            <person name="Jorgensen S.L."/>
            <person name="Zaremba-Niedzwiedzka K."/>
            <person name="Martijn J."/>
            <person name="Lind A.E."/>
            <person name="van Eijk R."/>
            <person name="Schleper C."/>
            <person name="Guy L."/>
            <person name="Ettema T.J."/>
        </authorList>
    </citation>
    <scope>NUCLEOTIDE SEQUENCE</scope>
</reference>
<protein>
    <recommendedName>
        <fullName evidence="1">ATPase dynein-related AAA domain-containing protein</fullName>
    </recommendedName>
</protein>
<feature type="non-terminal residue" evidence="2">
    <location>
        <position position="139"/>
    </location>
</feature>
<accession>A0A0F8YYX3</accession>